<evidence type="ECO:0000259" key="8">
    <source>
        <dbReference type="SMART" id="SM00849"/>
    </source>
</evidence>
<evidence type="ECO:0000313" key="12">
    <source>
        <dbReference type="Proteomes" id="UP000195953"/>
    </source>
</evidence>
<feature type="binding site" evidence="7">
    <location>
        <position position="59"/>
    </location>
    <ligand>
        <name>Zn(2+)</name>
        <dbReference type="ChEBI" id="CHEBI:29105"/>
        <label>1</label>
    </ligand>
</feature>
<dbReference type="InterPro" id="IPR017782">
    <property type="entry name" value="Hydroxyacylglutathione_Hdrlase"/>
</dbReference>
<dbReference type="PANTHER" id="PTHR43705:SF1">
    <property type="entry name" value="HYDROXYACYLGLUTATHIONE HYDROLASE GLOB"/>
    <property type="match status" value="1"/>
</dbReference>
<dbReference type="AlphaFoldDB" id="A0A1Y6HQS9"/>
<evidence type="ECO:0000256" key="2">
    <source>
        <dbReference type="ARBA" id="ARBA00004963"/>
    </source>
</evidence>
<comment type="function">
    <text evidence="7">Thiolesterase that catalyzes the hydrolysis of S-D-lactoyl-glutathione to form glutathione and D-lactic acid.</text>
</comment>
<gene>
    <name evidence="7 9" type="primary">gloB</name>
    <name evidence="10" type="ORF">PD5205_02925</name>
    <name evidence="9" type="ORF">PD885_01069</name>
</gene>
<evidence type="ECO:0000256" key="3">
    <source>
        <dbReference type="ARBA" id="ARBA00006759"/>
    </source>
</evidence>
<evidence type="ECO:0000313" key="11">
    <source>
        <dbReference type="Proteomes" id="UP000195877"/>
    </source>
</evidence>
<dbReference type="Proteomes" id="UP000195953">
    <property type="component" value="Chromosome 1"/>
</dbReference>
<feature type="binding site" evidence="7">
    <location>
        <position position="133"/>
    </location>
    <ligand>
        <name>Zn(2+)</name>
        <dbReference type="ChEBI" id="CHEBI:29105"/>
        <label>1</label>
    </ligand>
</feature>
<dbReference type="GO" id="GO:0019243">
    <property type="term" value="P:methylglyoxal catabolic process to D-lactate via S-lactoyl-glutathione"/>
    <property type="evidence" value="ECO:0007669"/>
    <property type="project" value="UniProtKB-UniRule"/>
</dbReference>
<evidence type="ECO:0000256" key="1">
    <source>
        <dbReference type="ARBA" id="ARBA00001623"/>
    </source>
</evidence>
<dbReference type="Gene3D" id="3.60.15.10">
    <property type="entry name" value="Ribonuclease Z/Hydroxyacylglutathione hydrolase-like"/>
    <property type="match status" value="1"/>
</dbReference>
<dbReference type="PIRSF" id="PIRSF005457">
    <property type="entry name" value="Glx"/>
    <property type="match status" value="1"/>
</dbReference>
<evidence type="ECO:0000256" key="7">
    <source>
        <dbReference type="HAMAP-Rule" id="MF_01374"/>
    </source>
</evidence>
<dbReference type="GO" id="GO:0004416">
    <property type="term" value="F:hydroxyacylglutathione hydrolase activity"/>
    <property type="evidence" value="ECO:0007669"/>
    <property type="project" value="UniProtKB-UniRule"/>
</dbReference>
<comment type="similarity">
    <text evidence="3 7">Belongs to the metallo-beta-lactamase superfamily. Glyoxalase II family.</text>
</comment>
<dbReference type="STRING" id="48664.BER92_14165"/>
<protein>
    <recommendedName>
        <fullName evidence="7">Hydroxyacylglutathione hydrolase</fullName>
        <ecNumber evidence="7">3.1.2.6</ecNumber>
    </recommendedName>
    <alternativeName>
        <fullName evidence="7">Glyoxalase II</fullName>
        <shortName evidence="7">Glx II</shortName>
    </alternativeName>
</protein>
<dbReference type="InterPro" id="IPR001279">
    <property type="entry name" value="Metallo-B-lactamas"/>
</dbReference>
<dbReference type="EMBL" id="LT853885">
    <property type="protein sequence ID" value="SMR04212.1"/>
    <property type="molecule type" value="Genomic_DNA"/>
</dbReference>
<feature type="binding site" evidence="7">
    <location>
        <position position="61"/>
    </location>
    <ligand>
        <name>Zn(2+)</name>
        <dbReference type="ChEBI" id="CHEBI:29105"/>
        <label>1</label>
    </ligand>
</feature>
<comment type="cofactor">
    <cofactor evidence="7">
        <name>Zn(2+)</name>
        <dbReference type="ChEBI" id="CHEBI:29105"/>
    </cofactor>
    <text evidence="7">Binds 2 Zn(2+) ions per subunit.</text>
</comment>
<keyword evidence="4 7" id="KW-0479">Metal-binding</keyword>
<dbReference type="InterPro" id="IPR050110">
    <property type="entry name" value="Glyoxalase_II_hydrolase"/>
</dbReference>
<feature type="binding site" evidence="7">
    <location>
        <position position="116"/>
    </location>
    <ligand>
        <name>Zn(2+)</name>
        <dbReference type="ChEBI" id="CHEBI:29105"/>
        <label>1</label>
    </ligand>
</feature>
<keyword evidence="5 7" id="KW-0378">Hydrolase</keyword>
<dbReference type="eggNOG" id="COG0491">
    <property type="taxonomic scope" value="Bacteria"/>
</dbReference>
<evidence type="ECO:0000256" key="5">
    <source>
        <dbReference type="ARBA" id="ARBA00022801"/>
    </source>
</evidence>
<dbReference type="InterPro" id="IPR032282">
    <property type="entry name" value="HAGH_C"/>
</dbReference>
<dbReference type="SMART" id="SM00849">
    <property type="entry name" value="Lactamase_B"/>
    <property type="match status" value="1"/>
</dbReference>
<dbReference type="EMBL" id="LT853882">
    <property type="protein sequence ID" value="SMQ98323.1"/>
    <property type="molecule type" value="Genomic_DNA"/>
</dbReference>
<dbReference type="Pfam" id="PF00753">
    <property type="entry name" value="Lactamase_B"/>
    <property type="match status" value="1"/>
</dbReference>
<evidence type="ECO:0000313" key="10">
    <source>
        <dbReference type="EMBL" id="SMR04212.1"/>
    </source>
</evidence>
<reference evidence="9 11" key="1">
    <citation type="submission" date="2017-05" db="EMBL/GenBank/DDBJ databases">
        <authorList>
            <person name="Blom J."/>
        </authorList>
    </citation>
    <scope>NUCLEOTIDE SEQUENCE [LARGE SCALE GENOMIC DNA]</scope>
    <source>
        <strain evidence="9">PD885</strain>
    </source>
</reference>
<keyword evidence="6 7" id="KW-0862">Zinc</keyword>
<dbReference type="PANTHER" id="PTHR43705">
    <property type="entry name" value="HYDROXYACYLGLUTATHIONE HYDROLASE"/>
    <property type="match status" value="1"/>
</dbReference>
<proteinExistence type="inferred from homology"/>
<organism evidence="10 12">
    <name type="scientific">Xanthomonas fragariae</name>
    <dbReference type="NCBI Taxonomy" id="48664"/>
    <lineage>
        <taxon>Bacteria</taxon>
        <taxon>Pseudomonadati</taxon>
        <taxon>Pseudomonadota</taxon>
        <taxon>Gammaproteobacteria</taxon>
        <taxon>Lysobacterales</taxon>
        <taxon>Lysobacteraceae</taxon>
        <taxon>Xanthomonas</taxon>
    </lineage>
</organism>
<dbReference type="EC" id="3.1.2.6" evidence="7"/>
<name>A0A1Y6HQS9_9XANT</name>
<evidence type="ECO:0000313" key="9">
    <source>
        <dbReference type="EMBL" id="SMQ98323.1"/>
    </source>
</evidence>
<dbReference type="InterPro" id="IPR036866">
    <property type="entry name" value="RibonucZ/Hydroxyglut_hydro"/>
</dbReference>
<feature type="binding site" evidence="7">
    <location>
        <position position="64"/>
    </location>
    <ligand>
        <name>Zn(2+)</name>
        <dbReference type="ChEBI" id="CHEBI:29105"/>
        <label>2</label>
    </ligand>
</feature>
<dbReference type="InterPro" id="IPR035680">
    <property type="entry name" value="Clx_II_MBL"/>
</dbReference>
<feature type="binding site" evidence="7">
    <location>
        <position position="63"/>
    </location>
    <ligand>
        <name>Zn(2+)</name>
        <dbReference type="ChEBI" id="CHEBI:29105"/>
        <label>2</label>
    </ligand>
</feature>
<evidence type="ECO:0000256" key="6">
    <source>
        <dbReference type="ARBA" id="ARBA00022833"/>
    </source>
</evidence>
<dbReference type="Proteomes" id="UP000195877">
    <property type="component" value="Chromosome 1"/>
</dbReference>
<dbReference type="NCBIfam" id="TIGR03413">
    <property type="entry name" value="GSH_gloB"/>
    <property type="match status" value="1"/>
</dbReference>
<feature type="domain" description="Metallo-beta-lactamase" evidence="8">
    <location>
        <begin position="17"/>
        <end position="171"/>
    </location>
</feature>
<keyword evidence="11" id="KW-1185">Reference proteome</keyword>
<dbReference type="UniPathway" id="UPA00619">
    <property type="reaction ID" value="UER00676"/>
</dbReference>
<dbReference type="SUPFAM" id="SSF56281">
    <property type="entry name" value="Metallo-hydrolase/oxidoreductase"/>
    <property type="match status" value="1"/>
</dbReference>
<feature type="binding site" evidence="7">
    <location>
        <position position="171"/>
    </location>
    <ligand>
        <name>Zn(2+)</name>
        <dbReference type="ChEBI" id="CHEBI:29105"/>
        <label>2</label>
    </ligand>
</feature>
<evidence type="ECO:0000256" key="4">
    <source>
        <dbReference type="ARBA" id="ARBA00022723"/>
    </source>
</evidence>
<sequence length="261" mass="28239">MHGPNSMRLTALPAFEDNYIWALVAADGRAVIVDPGQAEPVFAAAKREGLIPSAVLLTHHHADHIGGVAALQQRWPGLAMFGPADERIPAEAHQVGQGEHLSLLGNRFEVLEVPGHTRSHIAFVTDGHLFSGDTLFSLGCGRMLEGTAAQMFESLQRLASLPGQMRVCCGHEYTLANAAFALHVDPTNAALQRRQQEAQAMRHAARPTLPISLKSELATNPFLRTTSPAIRAAVAPRAAGALSLEVDVFAELRRWKDEFRA</sequence>
<feature type="binding site" evidence="7">
    <location>
        <position position="133"/>
    </location>
    <ligand>
        <name>Zn(2+)</name>
        <dbReference type="ChEBI" id="CHEBI:29105"/>
        <label>2</label>
    </ligand>
</feature>
<dbReference type="HAMAP" id="MF_01374">
    <property type="entry name" value="Glyoxalase_2"/>
    <property type="match status" value="1"/>
</dbReference>
<reference evidence="10 12" key="2">
    <citation type="submission" date="2017-05" db="EMBL/GenBank/DDBJ databases">
        <authorList>
            <person name="Song R."/>
            <person name="Chenine A.L."/>
            <person name="Ruprecht R.M."/>
        </authorList>
    </citation>
    <scope>NUCLEOTIDE SEQUENCE [LARGE SCALE GENOMIC DNA]</scope>
    <source>
        <strain evidence="10">PD5205</strain>
    </source>
</reference>
<comment type="catalytic activity">
    <reaction evidence="1 7">
        <text>an S-(2-hydroxyacyl)glutathione + H2O = a 2-hydroxy carboxylate + glutathione + H(+)</text>
        <dbReference type="Rhea" id="RHEA:21864"/>
        <dbReference type="ChEBI" id="CHEBI:15377"/>
        <dbReference type="ChEBI" id="CHEBI:15378"/>
        <dbReference type="ChEBI" id="CHEBI:57925"/>
        <dbReference type="ChEBI" id="CHEBI:58896"/>
        <dbReference type="ChEBI" id="CHEBI:71261"/>
        <dbReference type="EC" id="3.1.2.6"/>
    </reaction>
</comment>
<dbReference type="Pfam" id="PF16123">
    <property type="entry name" value="HAGH_C"/>
    <property type="match status" value="1"/>
</dbReference>
<comment type="pathway">
    <text evidence="2 7">Secondary metabolite metabolism; methylglyoxal degradation; (R)-lactate from methylglyoxal: step 2/2.</text>
</comment>
<comment type="subunit">
    <text evidence="7">Monomer.</text>
</comment>
<dbReference type="CDD" id="cd07723">
    <property type="entry name" value="hydroxyacylglutathione_hydrolase_MBL-fold"/>
    <property type="match status" value="1"/>
</dbReference>
<accession>A0A1Y6HQS9</accession>
<dbReference type="GO" id="GO:0046872">
    <property type="term" value="F:metal ion binding"/>
    <property type="evidence" value="ECO:0007669"/>
    <property type="project" value="UniProtKB-KW"/>
</dbReference>